<dbReference type="InterPro" id="IPR036179">
    <property type="entry name" value="Ig-like_dom_sf"/>
</dbReference>
<dbReference type="GO" id="GO:0042545">
    <property type="term" value="P:cell wall modification"/>
    <property type="evidence" value="ECO:0007669"/>
    <property type="project" value="InterPro"/>
</dbReference>
<dbReference type="SUPFAM" id="SSF48726">
    <property type="entry name" value="Immunoglobulin"/>
    <property type="match status" value="1"/>
</dbReference>
<comment type="caution">
    <text evidence="7">The sequence shown here is derived from an EMBL/GenBank/DDBJ whole genome shotgun (WGS) entry which is preliminary data.</text>
</comment>
<dbReference type="AlphaFoldDB" id="A0AA88C5A4"/>
<protein>
    <recommendedName>
        <fullName evidence="6">Ig-like domain-containing protein</fullName>
    </recommendedName>
</protein>
<feature type="region of interest" description="Disordered" evidence="4">
    <location>
        <begin position="98"/>
        <end position="121"/>
    </location>
</feature>
<reference evidence="7" key="1">
    <citation type="journal article" date="2014" name="Int. J. Syst. Evol. Microbiol.">
        <title>Complete genome sequence of Corynebacterium casei LMG S-19264T (=DSM 44701T), isolated from a smear-ripened cheese.</title>
        <authorList>
            <consortium name="US DOE Joint Genome Institute (JGI-PGF)"/>
            <person name="Walter F."/>
            <person name="Albersmeier A."/>
            <person name="Kalinowski J."/>
            <person name="Ruckert C."/>
        </authorList>
    </citation>
    <scope>NUCLEOTIDE SEQUENCE</scope>
    <source>
        <strain evidence="7">KCTC 12343</strain>
    </source>
</reference>
<name>A0AA88C5A4_9BURK</name>
<evidence type="ECO:0000256" key="3">
    <source>
        <dbReference type="ARBA" id="ARBA00023085"/>
    </source>
</evidence>
<dbReference type="InterPro" id="IPR000070">
    <property type="entry name" value="Pectinesterase_cat"/>
</dbReference>
<dbReference type="InterPro" id="IPR011050">
    <property type="entry name" value="Pectin_lyase_fold/virulence"/>
</dbReference>
<reference evidence="7" key="2">
    <citation type="submission" date="2022-12" db="EMBL/GenBank/DDBJ databases">
        <authorList>
            <person name="Sun Q."/>
            <person name="Kim S."/>
        </authorList>
    </citation>
    <scope>NUCLEOTIDE SEQUENCE</scope>
    <source>
        <strain evidence="7">KCTC 12343</strain>
    </source>
</reference>
<sequence length="582" mass="61455">MKPATTALSLAIALACAMPAAGALAVELLPRAGATGVNPDTPLRLVFDSPPVPGTRGQVRIYDAADDRLVDTLDLSIPAGPATGRTAPRAPYLPHPYPYGGPRRTNADTKPGTPTPGVDPAPVAAPGEYQLTIIGGFTEGFHFHPVIVRGTTALVTPHHNLLAYGKTYYVQVDPGVLAGDGFQGIAGKDWRFTTKREGPARDAALVTVSAAGDGDFSTVQGALDHVPDQPAQPGKRTTIFVKNGDYEEIVYFRNKRNLTIVGEDRGKVRIHYANNEVFNPHPLNVATNERPGTFPSRRAAFMADNVQDIALVNLTIETTAKGQAEGLLLNGERNIVTHVTVRGSGDALQTNGSAYYSHFSLVGDGDTILGRGPAWFRDCDIASKGAFMWIRNTGANHGNVFVGCRFTALGGPGEIARLPDNKGRNYPHAEAVLIDATLDGISPAGWADVGAGATHAKFWEFNSRGPDGKPVDTSARHPRSRQLDATRDAAVIAQYRDPAWVLGGWQPALAPVILAQPVVGQDGTLTVRAAGVPEPSYRWYRDGKAVAGASAATLSVRAPGRYSVEVSNGSGRAVSAPVAVGL</sequence>
<dbReference type="PROSITE" id="PS50835">
    <property type="entry name" value="IG_LIKE"/>
    <property type="match status" value="1"/>
</dbReference>
<evidence type="ECO:0000256" key="2">
    <source>
        <dbReference type="ARBA" id="ARBA00022801"/>
    </source>
</evidence>
<dbReference type="Pfam" id="PF01095">
    <property type="entry name" value="Pectinesterase"/>
    <property type="match status" value="1"/>
</dbReference>
<evidence type="ECO:0000256" key="5">
    <source>
        <dbReference type="SAM" id="SignalP"/>
    </source>
</evidence>
<dbReference type="PANTHER" id="PTHR31321">
    <property type="entry name" value="ACYL-COA THIOESTER HYDROLASE YBHC-RELATED"/>
    <property type="match status" value="1"/>
</dbReference>
<dbReference type="CDD" id="cd00096">
    <property type="entry name" value="Ig"/>
    <property type="match status" value="1"/>
</dbReference>
<evidence type="ECO:0000256" key="4">
    <source>
        <dbReference type="SAM" id="MobiDB-lite"/>
    </source>
</evidence>
<accession>A0AA88C5A4</accession>
<dbReference type="InterPro" id="IPR013783">
    <property type="entry name" value="Ig-like_fold"/>
</dbReference>
<dbReference type="Proteomes" id="UP000628442">
    <property type="component" value="Unassembled WGS sequence"/>
</dbReference>
<dbReference type="InterPro" id="IPR012334">
    <property type="entry name" value="Pectin_lyas_fold"/>
</dbReference>
<evidence type="ECO:0000256" key="1">
    <source>
        <dbReference type="ARBA" id="ARBA00008891"/>
    </source>
</evidence>
<feature type="chain" id="PRO_5041662693" description="Ig-like domain-containing protein" evidence="5">
    <location>
        <begin position="26"/>
        <end position="582"/>
    </location>
</feature>
<feature type="region of interest" description="Disordered" evidence="4">
    <location>
        <begin position="463"/>
        <end position="482"/>
    </location>
</feature>
<evidence type="ECO:0000313" key="8">
    <source>
        <dbReference type="Proteomes" id="UP000628442"/>
    </source>
</evidence>
<gene>
    <name evidence="7" type="ORF">GCM10007387_48990</name>
</gene>
<dbReference type="Gene3D" id="2.160.20.10">
    <property type="entry name" value="Single-stranded right-handed beta-helix, Pectin lyase-like"/>
    <property type="match status" value="1"/>
</dbReference>
<dbReference type="SUPFAM" id="SSF51126">
    <property type="entry name" value="Pectin lyase-like"/>
    <property type="match status" value="1"/>
</dbReference>
<dbReference type="Gene3D" id="2.60.40.10">
    <property type="entry name" value="Immunoglobulins"/>
    <property type="match status" value="1"/>
</dbReference>
<keyword evidence="2" id="KW-0378">Hydrolase</keyword>
<dbReference type="RefSeq" id="WP_218943764.1">
    <property type="nucleotide sequence ID" value="NZ_BMWV01000014.1"/>
</dbReference>
<keyword evidence="3" id="KW-0063">Aspartyl esterase</keyword>
<dbReference type="GO" id="GO:0030599">
    <property type="term" value="F:pectinesterase activity"/>
    <property type="evidence" value="ECO:0007669"/>
    <property type="project" value="InterPro"/>
</dbReference>
<evidence type="ECO:0000313" key="7">
    <source>
        <dbReference type="EMBL" id="GGY60607.1"/>
    </source>
</evidence>
<keyword evidence="5" id="KW-0732">Signal</keyword>
<dbReference type="PANTHER" id="PTHR31321:SF57">
    <property type="entry name" value="PECTINESTERASE 53-RELATED"/>
    <property type="match status" value="1"/>
</dbReference>
<comment type="similarity">
    <text evidence="1">Belongs to the pectinesterase family.</text>
</comment>
<evidence type="ECO:0000259" key="6">
    <source>
        <dbReference type="PROSITE" id="PS50835"/>
    </source>
</evidence>
<feature type="domain" description="Ig-like" evidence="6">
    <location>
        <begin position="507"/>
        <end position="575"/>
    </location>
</feature>
<dbReference type="GO" id="GO:0009279">
    <property type="term" value="C:cell outer membrane"/>
    <property type="evidence" value="ECO:0007669"/>
    <property type="project" value="TreeGrafter"/>
</dbReference>
<dbReference type="InterPro" id="IPR007110">
    <property type="entry name" value="Ig-like_dom"/>
</dbReference>
<dbReference type="PROSITE" id="PS51257">
    <property type="entry name" value="PROKAR_LIPOPROTEIN"/>
    <property type="match status" value="1"/>
</dbReference>
<organism evidence="7 8">
    <name type="scientific">Pseudoduganella albidiflava</name>
    <dbReference type="NCBI Taxonomy" id="321983"/>
    <lineage>
        <taxon>Bacteria</taxon>
        <taxon>Pseudomonadati</taxon>
        <taxon>Pseudomonadota</taxon>
        <taxon>Betaproteobacteria</taxon>
        <taxon>Burkholderiales</taxon>
        <taxon>Oxalobacteraceae</taxon>
        <taxon>Telluria group</taxon>
        <taxon>Pseudoduganella</taxon>
    </lineage>
</organism>
<feature type="signal peptide" evidence="5">
    <location>
        <begin position="1"/>
        <end position="25"/>
    </location>
</feature>
<proteinExistence type="inferred from homology"/>
<dbReference type="EMBL" id="BMWV01000014">
    <property type="protein sequence ID" value="GGY60607.1"/>
    <property type="molecule type" value="Genomic_DNA"/>
</dbReference>